<evidence type="ECO:0000256" key="2">
    <source>
        <dbReference type="ARBA" id="ARBA00022857"/>
    </source>
</evidence>
<comment type="similarity">
    <text evidence="1">Belongs to the short-chain dehydrogenases/reductases (SDR) family.</text>
</comment>
<dbReference type="Gene3D" id="3.40.50.720">
    <property type="entry name" value="NAD(P)-binding Rossmann-like Domain"/>
    <property type="match status" value="1"/>
</dbReference>
<evidence type="ECO:0000313" key="4">
    <source>
        <dbReference type="EMBL" id="KAK5087372.1"/>
    </source>
</evidence>
<accession>A0ABR0K4Y4</accession>
<dbReference type="PROSITE" id="PS00061">
    <property type="entry name" value="ADH_SHORT"/>
    <property type="match status" value="1"/>
</dbReference>
<evidence type="ECO:0000256" key="3">
    <source>
        <dbReference type="ARBA" id="ARBA00023002"/>
    </source>
</evidence>
<protein>
    <submittedName>
        <fullName evidence="4">Uncharacterized protein</fullName>
    </submittedName>
</protein>
<dbReference type="Proteomes" id="UP001345013">
    <property type="component" value="Unassembled WGS sequence"/>
</dbReference>
<dbReference type="SUPFAM" id="SSF51735">
    <property type="entry name" value="NAD(P)-binding Rossmann-fold domains"/>
    <property type="match status" value="1"/>
</dbReference>
<organism evidence="4 5">
    <name type="scientific">Lithohypha guttulata</name>
    <dbReference type="NCBI Taxonomy" id="1690604"/>
    <lineage>
        <taxon>Eukaryota</taxon>
        <taxon>Fungi</taxon>
        <taxon>Dikarya</taxon>
        <taxon>Ascomycota</taxon>
        <taxon>Pezizomycotina</taxon>
        <taxon>Eurotiomycetes</taxon>
        <taxon>Chaetothyriomycetidae</taxon>
        <taxon>Chaetothyriales</taxon>
        <taxon>Trichomeriaceae</taxon>
        <taxon>Lithohypha</taxon>
    </lineage>
</organism>
<dbReference type="PRINTS" id="PR00081">
    <property type="entry name" value="GDHRDH"/>
</dbReference>
<dbReference type="InterPro" id="IPR020904">
    <property type="entry name" value="Sc_DH/Rdtase_CS"/>
</dbReference>
<evidence type="ECO:0000256" key="1">
    <source>
        <dbReference type="ARBA" id="ARBA00006484"/>
    </source>
</evidence>
<sequence>MSTIDYSKLKDKSVIITGGASGLGEATTIEFARHGAYVTIADMAVEAGQALAQRLTDMGQHVSFAECNTTDWSSSVQAFKHAIKFSPTKVLDVAILFAGTDGARKGLVDEVLQGPEPGLDDEPVAPVHGAIDVNLLGEYMSTSLALHYFRLQGTGSNNVRNGRQKKSLILVSSMTGYIDLPYNTDYSVSKFAIRGLFRSIRSQAHRVNARVNNLLPGYVLTPLTKKVHQIENPNEPSKATGYKLPWAPIDFVVEACAKCAVDEGVDGRSLGVFPSGVVDIEEDVETGYGGSKILEVMEQDGFMKIPSLFLGRKYFLTQSESH</sequence>
<proteinExistence type="inferred from homology"/>
<keyword evidence="3" id="KW-0560">Oxidoreductase</keyword>
<keyword evidence="2" id="KW-0521">NADP</keyword>
<evidence type="ECO:0000313" key="5">
    <source>
        <dbReference type="Proteomes" id="UP001345013"/>
    </source>
</evidence>
<dbReference type="EMBL" id="JAVRRG010000092">
    <property type="protein sequence ID" value="KAK5087372.1"/>
    <property type="molecule type" value="Genomic_DNA"/>
</dbReference>
<name>A0ABR0K4Y4_9EURO</name>
<reference evidence="4 5" key="1">
    <citation type="submission" date="2023-08" db="EMBL/GenBank/DDBJ databases">
        <title>Black Yeasts Isolated from many extreme environments.</title>
        <authorList>
            <person name="Coleine C."/>
            <person name="Stajich J.E."/>
            <person name="Selbmann L."/>
        </authorList>
    </citation>
    <scope>NUCLEOTIDE SEQUENCE [LARGE SCALE GENOMIC DNA]</scope>
    <source>
        <strain evidence="4 5">CCFEE 5885</strain>
    </source>
</reference>
<dbReference type="InterPro" id="IPR002347">
    <property type="entry name" value="SDR_fam"/>
</dbReference>
<dbReference type="PANTHER" id="PTHR43180">
    <property type="entry name" value="3-OXOACYL-(ACYL-CARRIER-PROTEIN) REDUCTASE (AFU_ORTHOLOGUE AFUA_6G11210)"/>
    <property type="match status" value="1"/>
</dbReference>
<keyword evidence="5" id="KW-1185">Reference proteome</keyword>
<dbReference type="Pfam" id="PF00106">
    <property type="entry name" value="adh_short"/>
    <property type="match status" value="1"/>
</dbReference>
<dbReference type="InterPro" id="IPR036291">
    <property type="entry name" value="NAD(P)-bd_dom_sf"/>
</dbReference>
<comment type="caution">
    <text evidence="4">The sequence shown here is derived from an EMBL/GenBank/DDBJ whole genome shotgun (WGS) entry which is preliminary data.</text>
</comment>
<dbReference type="PANTHER" id="PTHR43180:SF31">
    <property type="entry name" value="CHAIN DEHYDROGENASE_REDUCTASE, PUTATIVE (AFU_ORTHOLOGUE AFUA_2G16570)-RELATED"/>
    <property type="match status" value="1"/>
</dbReference>
<gene>
    <name evidence="4" type="ORF">LTR24_006813</name>
</gene>